<dbReference type="EMBL" id="CAJNJA010065352">
    <property type="protein sequence ID" value="CAE7885281.1"/>
    <property type="molecule type" value="Genomic_DNA"/>
</dbReference>
<dbReference type="GO" id="GO:0016758">
    <property type="term" value="F:hexosyltransferase activity"/>
    <property type="evidence" value="ECO:0007669"/>
    <property type="project" value="InterPro"/>
</dbReference>
<keyword evidence="5" id="KW-1133">Transmembrane helix</keyword>
<evidence type="ECO:0000313" key="8">
    <source>
        <dbReference type="EMBL" id="CAE7885281.1"/>
    </source>
</evidence>
<keyword evidence="2" id="KW-0328">Glycosyltransferase</keyword>
<gene>
    <name evidence="8" type="primary">ugtP</name>
    <name evidence="8" type="ORF">SNEC2469_LOCUS29244</name>
</gene>
<dbReference type="InterPro" id="IPR001296">
    <property type="entry name" value="Glyco_trans_1"/>
</dbReference>
<dbReference type="AlphaFoldDB" id="A0A813AYS0"/>
<accession>A0A813AYS0</accession>
<dbReference type="InterPro" id="IPR009695">
    <property type="entry name" value="Diacylglyc_glucosyltr_N"/>
</dbReference>
<dbReference type="GO" id="GO:0016020">
    <property type="term" value="C:membrane"/>
    <property type="evidence" value="ECO:0007669"/>
    <property type="project" value="GOC"/>
</dbReference>
<comment type="similarity">
    <text evidence="1">Belongs to the glycosyltransferase 28 family.</text>
</comment>
<dbReference type="Pfam" id="PF00534">
    <property type="entry name" value="Glycos_transf_1"/>
    <property type="match status" value="1"/>
</dbReference>
<evidence type="ECO:0000256" key="3">
    <source>
        <dbReference type="ARBA" id="ARBA00022679"/>
    </source>
</evidence>
<feature type="transmembrane region" description="Helical" evidence="5">
    <location>
        <begin position="46"/>
        <end position="71"/>
    </location>
</feature>
<name>A0A813AYS0_9DINO</name>
<reference evidence="8" key="1">
    <citation type="submission" date="2021-02" db="EMBL/GenBank/DDBJ databases">
        <authorList>
            <person name="Dougan E. K."/>
            <person name="Rhodes N."/>
            <person name="Thang M."/>
            <person name="Chan C."/>
        </authorList>
    </citation>
    <scope>NUCLEOTIDE SEQUENCE</scope>
</reference>
<dbReference type="PANTHER" id="PTHR43025">
    <property type="entry name" value="MONOGALACTOSYLDIACYLGLYCEROL SYNTHASE"/>
    <property type="match status" value="1"/>
</dbReference>
<keyword evidence="9" id="KW-1185">Reference proteome</keyword>
<dbReference type="InterPro" id="IPR050519">
    <property type="entry name" value="Glycosyltransf_28_UgtP"/>
</dbReference>
<keyword evidence="5" id="KW-0472">Membrane</keyword>
<dbReference type="Proteomes" id="UP000601435">
    <property type="component" value="Unassembled WGS sequence"/>
</dbReference>
<dbReference type="SUPFAM" id="SSF53756">
    <property type="entry name" value="UDP-Glycosyltransferase/glycogen phosphorylase"/>
    <property type="match status" value="1"/>
</dbReference>
<sequence length="656" mass="73448">MPYFKAPCATVCRHGASVEQLHDSLPETVVAIEIIETGLSKPSCGLAGVFAVLLVIAATLGFIQIFGLWTWQAWRKLYASEVLLWMVFLVLSLVIAKVFATVVHVTITFCKIRQYRALIHTAVHNQDPRRSGKVQKVLICHASVGSGHSRAAQALASAVSRLDESVEVRVVDLMEPPYADRTLIYFYKDWYLRLVGGETVCGNLGGLFVGFLFDRANNVHDSFTGGNALQRRITQSFLLNFMQLVCEAKPDVMVHTHFLAPELVASLRRRHGLKVPQVTVVTDMDVHAWWYQQPTDHYFVPREIAKFQLAADGVPEEDITVSGIPIMPHFQDTLNSIKHLGRDGRRQRFLSQMDAPLHEAFLPVSDKPVIVQMSTGRSVLQIFKHLIQLETPSILVVVCGRQADSRAELEKVSVPHRHRVALLGFSSCIHELLAVADVVISKPGGLITSEALSCGLMMVVVDPYPGQEERNASMLLEEGAGIWIWDYRDISFRLDRIISAPAESKFSLSWYQQNARRIAKPEAAFKIARYVLSDAPRQRMMREEFDLEISSDSSPPTVSQGSWSVFDYSDERVDRRGRRSSHPRRLRLSDFNDMKALDSNAVPHEDSDGSELSDSALPMQACDELPNPSSGPEDDKSEITLVPGRHQMSKFHQLMG</sequence>
<evidence type="ECO:0000259" key="6">
    <source>
        <dbReference type="Pfam" id="PF00534"/>
    </source>
</evidence>
<feature type="transmembrane region" description="Helical" evidence="5">
    <location>
        <begin position="83"/>
        <end position="107"/>
    </location>
</feature>
<keyword evidence="5" id="KW-0812">Transmembrane</keyword>
<keyword evidence="3" id="KW-0808">Transferase</keyword>
<dbReference type="PANTHER" id="PTHR43025:SF3">
    <property type="entry name" value="MONOGALACTOSYLDIACYLGLYCEROL SYNTHASE 1, CHLOROPLASTIC"/>
    <property type="match status" value="1"/>
</dbReference>
<feature type="region of interest" description="Disordered" evidence="4">
    <location>
        <begin position="597"/>
        <end position="656"/>
    </location>
</feature>
<protein>
    <submittedName>
        <fullName evidence="8">UgtP protein</fullName>
    </submittedName>
</protein>
<feature type="domain" description="Glycosyl transferase family 1" evidence="6">
    <location>
        <begin position="379"/>
        <end position="470"/>
    </location>
</feature>
<evidence type="ECO:0000256" key="4">
    <source>
        <dbReference type="SAM" id="MobiDB-lite"/>
    </source>
</evidence>
<evidence type="ECO:0000256" key="1">
    <source>
        <dbReference type="ARBA" id="ARBA00006962"/>
    </source>
</evidence>
<evidence type="ECO:0000256" key="2">
    <source>
        <dbReference type="ARBA" id="ARBA00022676"/>
    </source>
</evidence>
<feature type="domain" description="Diacylglycerol glucosyltransferase N-terminal" evidence="7">
    <location>
        <begin position="148"/>
        <end position="326"/>
    </location>
</feature>
<organism evidence="8 9">
    <name type="scientific">Symbiodinium necroappetens</name>
    <dbReference type="NCBI Taxonomy" id="1628268"/>
    <lineage>
        <taxon>Eukaryota</taxon>
        <taxon>Sar</taxon>
        <taxon>Alveolata</taxon>
        <taxon>Dinophyceae</taxon>
        <taxon>Suessiales</taxon>
        <taxon>Symbiodiniaceae</taxon>
        <taxon>Symbiodinium</taxon>
    </lineage>
</organism>
<proteinExistence type="inferred from homology"/>
<dbReference type="GO" id="GO:0009247">
    <property type="term" value="P:glycolipid biosynthetic process"/>
    <property type="evidence" value="ECO:0007669"/>
    <property type="project" value="InterPro"/>
</dbReference>
<evidence type="ECO:0000259" key="7">
    <source>
        <dbReference type="Pfam" id="PF06925"/>
    </source>
</evidence>
<dbReference type="OrthoDB" id="189389at2759"/>
<dbReference type="Pfam" id="PF06925">
    <property type="entry name" value="MGDG_synth"/>
    <property type="match status" value="1"/>
</dbReference>
<evidence type="ECO:0000256" key="5">
    <source>
        <dbReference type="SAM" id="Phobius"/>
    </source>
</evidence>
<dbReference type="Gene3D" id="3.40.50.2000">
    <property type="entry name" value="Glycogen Phosphorylase B"/>
    <property type="match status" value="1"/>
</dbReference>
<comment type="caution">
    <text evidence="8">The sequence shown here is derived from an EMBL/GenBank/DDBJ whole genome shotgun (WGS) entry which is preliminary data.</text>
</comment>
<evidence type="ECO:0000313" key="9">
    <source>
        <dbReference type="Proteomes" id="UP000601435"/>
    </source>
</evidence>